<organism evidence="5 6">
    <name type="scientific">Pseudonocardia petroleophila</name>
    <dbReference type="NCBI Taxonomy" id="37331"/>
    <lineage>
        <taxon>Bacteria</taxon>
        <taxon>Bacillati</taxon>
        <taxon>Actinomycetota</taxon>
        <taxon>Actinomycetes</taxon>
        <taxon>Pseudonocardiales</taxon>
        <taxon>Pseudonocardiaceae</taxon>
        <taxon>Pseudonocardia</taxon>
    </lineage>
</organism>
<dbReference type="GO" id="GO:0015977">
    <property type="term" value="P:carbon fixation"/>
    <property type="evidence" value="ECO:0007669"/>
    <property type="project" value="UniProtKB-ARBA"/>
</dbReference>
<dbReference type="InterPro" id="IPR011762">
    <property type="entry name" value="COA_CT_N"/>
</dbReference>
<dbReference type="InterPro" id="IPR051047">
    <property type="entry name" value="AccD/PCCB"/>
</dbReference>
<comment type="similarity">
    <text evidence="1">Belongs to the AccD/PCCB family.</text>
</comment>
<name>A0A7G7MPL1_9PSEU</name>
<dbReference type="PROSITE" id="PS50980">
    <property type="entry name" value="COA_CT_NTER"/>
    <property type="match status" value="1"/>
</dbReference>
<dbReference type="FunFam" id="3.90.226.10:FF:000017">
    <property type="entry name" value="Propionyl-CoA carboxylase subunit beta 5"/>
    <property type="match status" value="1"/>
</dbReference>
<reference evidence="5 6" key="1">
    <citation type="submission" date="2020-08" db="EMBL/GenBank/DDBJ databases">
        <authorList>
            <person name="Mo P."/>
        </authorList>
    </citation>
    <scope>NUCLEOTIDE SEQUENCE [LARGE SCALE GENOMIC DNA]</scope>
    <source>
        <strain evidence="5 6">CGMCC 4.1532</strain>
    </source>
</reference>
<dbReference type="Gene3D" id="3.90.226.10">
    <property type="entry name" value="2-enoyl-CoA Hydratase, Chain A, domain 1"/>
    <property type="match status" value="2"/>
</dbReference>
<dbReference type="InterPro" id="IPR029045">
    <property type="entry name" value="ClpP/crotonase-like_dom_sf"/>
</dbReference>
<protein>
    <submittedName>
        <fullName evidence="5">Acyl-CoA carboxylase subunit beta</fullName>
    </submittedName>
</protein>
<dbReference type="RefSeq" id="WP_185721523.1">
    <property type="nucleotide sequence ID" value="NZ_BAAAWI010000001.1"/>
</dbReference>
<evidence type="ECO:0000313" key="6">
    <source>
        <dbReference type="Proteomes" id="UP000515728"/>
    </source>
</evidence>
<evidence type="ECO:0000256" key="2">
    <source>
        <dbReference type="SAM" id="MobiDB-lite"/>
    </source>
</evidence>
<accession>A0A7G7MPL1</accession>
<feature type="region of interest" description="Disordered" evidence="2">
    <location>
        <begin position="1"/>
        <end position="22"/>
    </location>
</feature>
<dbReference type="SUPFAM" id="SSF52096">
    <property type="entry name" value="ClpP/crotonase"/>
    <property type="match status" value="2"/>
</dbReference>
<dbReference type="AlphaFoldDB" id="A0A7G7MPL1"/>
<feature type="domain" description="CoA carboxyltransferase N-terminal" evidence="3">
    <location>
        <begin position="17"/>
        <end position="278"/>
    </location>
</feature>
<sequence length="545" mass="57962">MTAATEPIGDASGAAADEPDVHTTAGKLADLYRRAAEAVDPGTGIERQHAKGRQTARERIDQLLDEGSFVELDALTRHRSTNFGMDAKRPFGDGVVTGTGTIDGRPVAIFSQDATVFGGALGEVYGEKIVKVMDLALKTGVPMIGINDGGGARIQEGVVALGLYGEIFVRNVRSSGVIPQISLVMGPSAGGAVYSPALTDFIVMVDGTSNMFITGPDVIKTVTGEDVEMEDLGGGRAHNTKSGVAHYLGSDESDAIDYVKELLGYLPSNNLSEPPVYPAPEPVAGSIADGLTDSDLELDTIVPDSANTPYDIRGVIERVVDEGEFLEVHELFAPNIVCGYGRIEGRSVGIVANQPTQFAGCLDIDASEKAARFVRTCDAFNIPVVTFVDVPGFLPGTEQEWDGIIRRGAKLIYAYAEATVPKVTVITRKAYGGAYDVMGSKHLGADINVAWPTAQIAVTGAAGAVSILYRKELKDLEGDELANRRTELQQEYEDTLANPYIAADRGYIDGVIPPSHTRGYVGRALRTLQTKREAVPARKHGNIPL</sequence>
<dbReference type="InterPro" id="IPR011763">
    <property type="entry name" value="COA_CT_C"/>
</dbReference>
<dbReference type="Pfam" id="PF01039">
    <property type="entry name" value="Carboxyl_trans"/>
    <property type="match status" value="1"/>
</dbReference>
<dbReference type="GO" id="GO:0004658">
    <property type="term" value="F:propionyl-CoA carboxylase activity"/>
    <property type="evidence" value="ECO:0007669"/>
    <property type="project" value="UniProtKB-ARBA"/>
</dbReference>
<evidence type="ECO:0000259" key="4">
    <source>
        <dbReference type="PROSITE" id="PS50989"/>
    </source>
</evidence>
<keyword evidence="6" id="KW-1185">Reference proteome</keyword>
<evidence type="ECO:0000313" key="5">
    <source>
        <dbReference type="EMBL" id="QNG54722.1"/>
    </source>
</evidence>
<evidence type="ECO:0000259" key="3">
    <source>
        <dbReference type="PROSITE" id="PS50980"/>
    </source>
</evidence>
<dbReference type="KEGG" id="ppel:H6H00_13050"/>
<dbReference type="PANTHER" id="PTHR43842">
    <property type="entry name" value="PROPIONYL-COA CARBOXYLASE BETA CHAIN"/>
    <property type="match status" value="1"/>
</dbReference>
<evidence type="ECO:0000256" key="1">
    <source>
        <dbReference type="ARBA" id="ARBA00006102"/>
    </source>
</evidence>
<dbReference type="EMBL" id="CP060131">
    <property type="protein sequence ID" value="QNG54722.1"/>
    <property type="molecule type" value="Genomic_DNA"/>
</dbReference>
<proteinExistence type="inferred from homology"/>
<dbReference type="PROSITE" id="PS50989">
    <property type="entry name" value="COA_CT_CTER"/>
    <property type="match status" value="1"/>
</dbReference>
<dbReference type="GO" id="GO:0009317">
    <property type="term" value="C:acetyl-CoA carboxylase complex"/>
    <property type="evidence" value="ECO:0007669"/>
    <property type="project" value="TreeGrafter"/>
</dbReference>
<dbReference type="InterPro" id="IPR034733">
    <property type="entry name" value="AcCoA_carboxyl_beta"/>
</dbReference>
<dbReference type="PANTHER" id="PTHR43842:SF2">
    <property type="entry name" value="PROPIONYL-COA CARBOXYLASE BETA CHAIN, MITOCHONDRIAL"/>
    <property type="match status" value="1"/>
</dbReference>
<dbReference type="Proteomes" id="UP000515728">
    <property type="component" value="Chromosome"/>
</dbReference>
<gene>
    <name evidence="5" type="ORF">H6H00_13050</name>
</gene>
<feature type="domain" description="CoA carboxyltransferase C-terminal" evidence="4">
    <location>
        <begin position="293"/>
        <end position="527"/>
    </location>
</feature>
<dbReference type="GO" id="GO:0003989">
    <property type="term" value="F:acetyl-CoA carboxylase activity"/>
    <property type="evidence" value="ECO:0007669"/>
    <property type="project" value="UniProtKB-ARBA"/>
</dbReference>
<dbReference type="FunFam" id="3.90.226.10:FF:000016">
    <property type="entry name" value="Propionyl-CoA carboxylase, beta subunit"/>
    <property type="match status" value="1"/>
</dbReference>